<dbReference type="PROSITE" id="PS51462">
    <property type="entry name" value="NUDIX"/>
    <property type="match status" value="1"/>
</dbReference>
<dbReference type="STRING" id="349521.HCH_04775"/>
<evidence type="ECO:0000313" key="9">
    <source>
        <dbReference type="EMBL" id="ABC31469.1"/>
    </source>
</evidence>
<dbReference type="InterPro" id="IPR020084">
    <property type="entry name" value="NUDIX_hydrolase_CS"/>
</dbReference>
<dbReference type="PROSITE" id="PS00893">
    <property type="entry name" value="NUDIX_BOX"/>
    <property type="match status" value="1"/>
</dbReference>
<accession>Q2SD05</accession>
<evidence type="ECO:0000256" key="3">
    <source>
        <dbReference type="ARBA" id="ARBA00007275"/>
    </source>
</evidence>
<dbReference type="Gene3D" id="3.90.79.10">
    <property type="entry name" value="Nucleoside Triphosphate Pyrophosphohydrolase"/>
    <property type="match status" value="1"/>
</dbReference>
<keyword evidence="10" id="KW-1185">Reference proteome</keyword>
<dbReference type="AlphaFoldDB" id="Q2SD05"/>
<dbReference type="Pfam" id="PF00293">
    <property type="entry name" value="NUDIX"/>
    <property type="match status" value="1"/>
</dbReference>
<gene>
    <name evidence="9" type="ordered locus">HCH_04775</name>
</gene>
<dbReference type="Proteomes" id="UP000000238">
    <property type="component" value="Chromosome"/>
</dbReference>
<evidence type="ECO:0000313" key="10">
    <source>
        <dbReference type="Proteomes" id="UP000000238"/>
    </source>
</evidence>
<comment type="similarity">
    <text evidence="3">Belongs to the Nudix hydrolase family. NudK subfamily.</text>
</comment>
<sequence>MSDSPEINPWRTLSSNQVYVNPWIQVEHREVIAPTGKPGIYGVVHMKNKAVGIVPVDDEGHTWLVGQYRYATECYSWEIPMGGAPHDEWTADAARRELQEETGLIADELSELMRLHTSNCVTDEQGVVYVARMLTQVGWNPDETEELKVRRLPLQEAVSMALSGAITDAISVAALLKIALQHPEWLTQSEQG</sequence>
<protein>
    <recommendedName>
        <fullName evidence="4">GDP-mannose pyrophosphatase</fullName>
    </recommendedName>
    <alternativeName>
        <fullName evidence="6">GDP-mannose hydrolase</fullName>
    </alternativeName>
    <alternativeName>
        <fullName evidence="7">GDPMK</fullName>
    </alternativeName>
</protein>
<reference evidence="9 10" key="1">
    <citation type="journal article" date="2005" name="Nucleic Acids Res.">
        <title>Genomic blueprint of Hahella chejuensis, a marine microbe producing an algicidal agent.</title>
        <authorList>
            <person name="Jeong H."/>
            <person name="Yim J.H."/>
            <person name="Lee C."/>
            <person name="Choi S.-H."/>
            <person name="Park Y.K."/>
            <person name="Yoon S.H."/>
            <person name="Hur C.-G."/>
            <person name="Kang H.-Y."/>
            <person name="Kim D."/>
            <person name="Lee H.H."/>
            <person name="Park K.H."/>
            <person name="Park S.-H."/>
            <person name="Park H.-S."/>
            <person name="Lee H.K."/>
            <person name="Oh T.K."/>
            <person name="Kim J.F."/>
        </authorList>
    </citation>
    <scope>NUCLEOTIDE SEQUENCE [LARGE SCALE GENOMIC DNA]</scope>
    <source>
        <strain evidence="9 10">KCTC 2396</strain>
    </source>
</reference>
<dbReference type="HOGENOM" id="CLU_062658_5_2_6"/>
<comment type="catalytic activity">
    <reaction evidence="1">
        <text>GDP-alpha-D-mannose + H2O = alpha-D-mannose 1-phosphate + GMP + 2 H(+)</text>
        <dbReference type="Rhea" id="RHEA:27978"/>
        <dbReference type="ChEBI" id="CHEBI:15377"/>
        <dbReference type="ChEBI" id="CHEBI:15378"/>
        <dbReference type="ChEBI" id="CHEBI:57527"/>
        <dbReference type="ChEBI" id="CHEBI:58115"/>
        <dbReference type="ChEBI" id="CHEBI:58409"/>
    </reaction>
</comment>
<organism evidence="9 10">
    <name type="scientific">Hahella chejuensis (strain KCTC 2396)</name>
    <dbReference type="NCBI Taxonomy" id="349521"/>
    <lineage>
        <taxon>Bacteria</taxon>
        <taxon>Pseudomonadati</taxon>
        <taxon>Pseudomonadota</taxon>
        <taxon>Gammaproteobacteria</taxon>
        <taxon>Oceanospirillales</taxon>
        <taxon>Hahellaceae</taxon>
        <taxon>Hahella</taxon>
    </lineage>
</organism>
<dbReference type="eggNOG" id="COG0494">
    <property type="taxonomic scope" value="Bacteria"/>
</dbReference>
<dbReference type="GO" id="GO:0006753">
    <property type="term" value="P:nucleoside phosphate metabolic process"/>
    <property type="evidence" value="ECO:0007669"/>
    <property type="project" value="TreeGrafter"/>
</dbReference>
<evidence type="ECO:0000256" key="6">
    <source>
        <dbReference type="ARBA" id="ARBA00032162"/>
    </source>
</evidence>
<dbReference type="GO" id="GO:0016787">
    <property type="term" value="F:hydrolase activity"/>
    <property type="evidence" value="ECO:0007669"/>
    <property type="project" value="UniProtKB-KW"/>
</dbReference>
<dbReference type="PANTHER" id="PTHR11839:SF18">
    <property type="entry name" value="NUDIX HYDROLASE DOMAIN-CONTAINING PROTEIN"/>
    <property type="match status" value="1"/>
</dbReference>
<dbReference type="KEGG" id="hch:HCH_04775"/>
<dbReference type="PANTHER" id="PTHR11839">
    <property type="entry name" value="UDP/ADP-SUGAR PYROPHOSPHATASE"/>
    <property type="match status" value="1"/>
</dbReference>
<dbReference type="GO" id="GO:0019693">
    <property type="term" value="P:ribose phosphate metabolic process"/>
    <property type="evidence" value="ECO:0007669"/>
    <property type="project" value="TreeGrafter"/>
</dbReference>
<evidence type="ECO:0000256" key="1">
    <source>
        <dbReference type="ARBA" id="ARBA00000847"/>
    </source>
</evidence>
<keyword evidence="5 9" id="KW-0378">Hydrolase</keyword>
<feature type="domain" description="Nudix hydrolase" evidence="8">
    <location>
        <begin position="46"/>
        <end position="174"/>
    </location>
</feature>
<dbReference type="GO" id="GO:0005829">
    <property type="term" value="C:cytosol"/>
    <property type="evidence" value="ECO:0007669"/>
    <property type="project" value="TreeGrafter"/>
</dbReference>
<dbReference type="RefSeq" id="WP_011398534.1">
    <property type="nucleotide sequence ID" value="NC_007645.1"/>
</dbReference>
<dbReference type="OrthoDB" id="177518at2"/>
<evidence type="ECO:0000256" key="5">
    <source>
        <dbReference type="ARBA" id="ARBA00022801"/>
    </source>
</evidence>
<dbReference type="InterPro" id="IPR015797">
    <property type="entry name" value="NUDIX_hydrolase-like_dom_sf"/>
</dbReference>
<dbReference type="InterPro" id="IPR000086">
    <property type="entry name" value="NUDIX_hydrolase_dom"/>
</dbReference>
<evidence type="ECO:0000256" key="4">
    <source>
        <dbReference type="ARBA" id="ARBA00016377"/>
    </source>
</evidence>
<dbReference type="SUPFAM" id="SSF55811">
    <property type="entry name" value="Nudix"/>
    <property type="match status" value="1"/>
</dbReference>
<evidence type="ECO:0000256" key="7">
    <source>
        <dbReference type="ARBA" id="ARBA00032272"/>
    </source>
</evidence>
<comment type="cofactor">
    <cofactor evidence="2">
        <name>Mg(2+)</name>
        <dbReference type="ChEBI" id="CHEBI:18420"/>
    </cofactor>
</comment>
<proteinExistence type="inferred from homology"/>
<dbReference type="EMBL" id="CP000155">
    <property type="protein sequence ID" value="ABC31469.1"/>
    <property type="molecule type" value="Genomic_DNA"/>
</dbReference>
<name>Q2SD05_HAHCH</name>
<evidence type="ECO:0000256" key="2">
    <source>
        <dbReference type="ARBA" id="ARBA00001946"/>
    </source>
</evidence>
<dbReference type="CDD" id="cd24161">
    <property type="entry name" value="NUDIX_ADPRase_Ndx2"/>
    <property type="match status" value="1"/>
</dbReference>
<evidence type="ECO:0000259" key="8">
    <source>
        <dbReference type="PROSITE" id="PS51462"/>
    </source>
</evidence>